<feature type="region of interest" description="Disordered" evidence="1">
    <location>
        <begin position="1"/>
        <end position="38"/>
    </location>
</feature>
<reference evidence="2" key="1">
    <citation type="journal article" date="2022" name="bioRxiv">
        <title>Sequencing and chromosome-scale assembly of the giantPleurodeles waltlgenome.</title>
        <authorList>
            <person name="Brown T."/>
            <person name="Elewa A."/>
            <person name="Iarovenko S."/>
            <person name="Subramanian E."/>
            <person name="Araus A.J."/>
            <person name="Petzold A."/>
            <person name="Susuki M."/>
            <person name="Suzuki K.-i.T."/>
            <person name="Hayashi T."/>
            <person name="Toyoda A."/>
            <person name="Oliveira C."/>
            <person name="Osipova E."/>
            <person name="Leigh N.D."/>
            <person name="Simon A."/>
            <person name="Yun M.H."/>
        </authorList>
    </citation>
    <scope>NUCLEOTIDE SEQUENCE</scope>
    <source>
        <strain evidence="2">20211129_DDA</strain>
        <tissue evidence="2">Liver</tissue>
    </source>
</reference>
<accession>A0AAV7LAB4</accession>
<name>A0AAV7LAB4_PLEWA</name>
<feature type="region of interest" description="Disordered" evidence="1">
    <location>
        <begin position="72"/>
        <end position="93"/>
    </location>
</feature>
<dbReference type="AlphaFoldDB" id="A0AAV7LAB4"/>
<dbReference type="EMBL" id="JANPWB010000015">
    <property type="protein sequence ID" value="KAJ1087864.1"/>
    <property type="molecule type" value="Genomic_DNA"/>
</dbReference>
<proteinExistence type="predicted"/>
<protein>
    <submittedName>
        <fullName evidence="2">Uncharacterized protein</fullName>
    </submittedName>
</protein>
<sequence length="116" mass="12986">MGLCTDIKLGESSLDSNSPQDCEEGQTSDVKNLEKQQKQSGYLIAHSNIQEQERAKETQNLIEGCPESCVRKGTEQEKTGAATGEDVDKNWTLETKKAENDRRNSDWLKDGGDKFY</sequence>
<evidence type="ECO:0000313" key="2">
    <source>
        <dbReference type="EMBL" id="KAJ1087864.1"/>
    </source>
</evidence>
<evidence type="ECO:0000313" key="3">
    <source>
        <dbReference type="Proteomes" id="UP001066276"/>
    </source>
</evidence>
<gene>
    <name evidence="2" type="ORF">NDU88_001026</name>
</gene>
<evidence type="ECO:0000256" key="1">
    <source>
        <dbReference type="SAM" id="MobiDB-lite"/>
    </source>
</evidence>
<organism evidence="2 3">
    <name type="scientific">Pleurodeles waltl</name>
    <name type="common">Iberian ribbed newt</name>
    <dbReference type="NCBI Taxonomy" id="8319"/>
    <lineage>
        <taxon>Eukaryota</taxon>
        <taxon>Metazoa</taxon>
        <taxon>Chordata</taxon>
        <taxon>Craniata</taxon>
        <taxon>Vertebrata</taxon>
        <taxon>Euteleostomi</taxon>
        <taxon>Amphibia</taxon>
        <taxon>Batrachia</taxon>
        <taxon>Caudata</taxon>
        <taxon>Salamandroidea</taxon>
        <taxon>Salamandridae</taxon>
        <taxon>Pleurodelinae</taxon>
        <taxon>Pleurodeles</taxon>
    </lineage>
</organism>
<keyword evidence="3" id="KW-1185">Reference proteome</keyword>
<dbReference type="Proteomes" id="UP001066276">
    <property type="component" value="Chromosome 11"/>
</dbReference>
<comment type="caution">
    <text evidence="2">The sequence shown here is derived from an EMBL/GenBank/DDBJ whole genome shotgun (WGS) entry which is preliminary data.</text>
</comment>